<organism evidence="2 3">
    <name type="scientific">Pleuronectes platessa</name>
    <name type="common">European plaice</name>
    <dbReference type="NCBI Taxonomy" id="8262"/>
    <lineage>
        <taxon>Eukaryota</taxon>
        <taxon>Metazoa</taxon>
        <taxon>Chordata</taxon>
        <taxon>Craniata</taxon>
        <taxon>Vertebrata</taxon>
        <taxon>Euteleostomi</taxon>
        <taxon>Actinopterygii</taxon>
        <taxon>Neopterygii</taxon>
        <taxon>Teleostei</taxon>
        <taxon>Neoteleostei</taxon>
        <taxon>Acanthomorphata</taxon>
        <taxon>Carangaria</taxon>
        <taxon>Pleuronectiformes</taxon>
        <taxon>Pleuronectoidei</taxon>
        <taxon>Pleuronectidae</taxon>
        <taxon>Pleuronectes</taxon>
    </lineage>
</organism>
<evidence type="ECO:0000256" key="1">
    <source>
        <dbReference type="SAM" id="MobiDB-lite"/>
    </source>
</evidence>
<dbReference type="Proteomes" id="UP001153269">
    <property type="component" value="Unassembled WGS sequence"/>
</dbReference>
<feature type="region of interest" description="Disordered" evidence="1">
    <location>
        <begin position="60"/>
        <end position="105"/>
    </location>
</feature>
<gene>
    <name evidence="2" type="ORF">PLEPLA_LOCUS306</name>
</gene>
<sequence length="128" mass="14495">MLYFYKTPQDGRIASLDEGRLPRNRPRLVGLGTRHWGEDTGDKTLVTRHWGHDTGDKTLGTRHWGQDTGNKTLGTRHWEQDTGDKTLGTRHWGQDTGDKTLGTGHGHKLLQRDRFYSGELQLANDAGF</sequence>
<evidence type="ECO:0000313" key="2">
    <source>
        <dbReference type="EMBL" id="CAB1412613.1"/>
    </source>
</evidence>
<dbReference type="EMBL" id="CADEAL010000010">
    <property type="protein sequence ID" value="CAB1412613.1"/>
    <property type="molecule type" value="Genomic_DNA"/>
</dbReference>
<reference evidence="2" key="1">
    <citation type="submission" date="2020-03" db="EMBL/GenBank/DDBJ databases">
        <authorList>
            <person name="Weist P."/>
        </authorList>
    </citation>
    <scope>NUCLEOTIDE SEQUENCE</scope>
</reference>
<protein>
    <submittedName>
        <fullName evidence="2">Uncharacterized protein</fullName>
    </submittedName>
</protein>
<proteinExistence type="predicted"/>
<dbReference type="AlphaFoldDB" id="A0A9N7TIH3"/>
<comment type="caution">
    <text evidence="2">The sequence shown here is derived from an EMBL/GenBank/DDBJ whole genome shotgun (WGS) entry which is preliminary data.</text>
</comment>
<name>A0A9N7TIH3_PLEPL</name>
<keyword evidence="3" id="KW-1185">Reference proteome</keyword>
<accession>A0A9N7TIH3</accession>
<evidence type="ECO:0000313" key="3">
    <source>
        <dbReference type="Proteomes" id="UP001153269"/>
    </source>
</evidence>